<dbReference type="PANTHER" id="PTHR43334">
    <property type="entry name" value="ACETATE--COA LIGASE [ADP-FORMING]"/>
    <property type="match status" value="1"/>
</dbReference>
<dbReference type="Pfam" id="PF13549">
    <property type="entry name" value="ATP-grasp_5"/>
    <property type="match status" value="1"/>
</dbReference>
<dbReference type="InterPro" id="IPR051538">
    <property type="entry name" value="Acyl-CoA_Synth/Transferase"/>
</dbReference>
<evidence type="ECO:0000256" key="1">
    <source>
        <dbReference type="ARBA" id="ARBA00022598"/>
    </source>
</evidence>
<evidence type="ECO:0000313" key="6">
    <source>
        <dbReference type="Proteomes" id="UP000034333"/>
    </source>
</evidence>
<dbReference type="GO" id="GO:0016874">
    <property type="term" value="F:ligase activity"/>
    <property type="evidence" value="ECO:0007669"/>
    <property type="project" value="UniProtKB-KW"/>
</dbReference>
<dbReference type="InterPro" id="IPR016102">
    <property type="entry name" value="Succinyl-CoA_synth-like"/>
</dbReference>
<proteinExistence type="inferred from homology"/>
<dbReference type="FunFam" id="3.30.1490.20:FF:000020">
    <property type="entry name" value="Protein lysine acetyltransferase"/>
    <property type="match status" value="1"/>
</dbReference>
<protein>
    <submittedName>
        <fullName evidence="5">Acetyl coenzyme A synthase alpha subunit</fullName>
    </submittedName>
</protein>
<dbReference type="AlphaFoldDB" id="A0A0G0KKD8"/>
<evidence type="ECO:0000256" key="4">
    <source>
        <dbReference type="ARBA" id="ARBA00060888"/>
    </source>
</evidence>
<evidence type="ECO:0000256" key="2">
    <source>
        <dbReference type="ARBA" id="ARBA00022741"/>
    </source>
</evidence>
<dbReference type="InterPro" id="IPR013815">
    <property type="entry name" value="ATP_grasp_subdomain_1"/>
</dbReference>
<dbReference type="Proteomes" id="UP000034333">
    <property type="component" value="Unassembled WGS sequence"/>
</dbReference>
<evidence type="ECO:0000256" key="3">
    <source>
        <dbReference type="ARBA" id="ARBA00022840"/>
    </source>
</evidence>
<dbReference type="Gene3D" id="3.40.50.261">
    <property type="entry name" value="Succinyl-CoA synthetase domains"/>
    <property type="match status" value="1"/>
</dbReference>
<dbReference type="Gene3D" id="3.30.470.20">
    <property type="entry name" value="ATP-grasp fold, B domain"/>
    <property type="match status" value="1"/>
</dbReference>
<gene>
    <name evidence="5" type="ORF">US58_C0005G0001</name>
</gene>
<dbReference type="PANTHER" id="PTHR43334:SF1">
    <property type="entry name" value="3-HYDROXYPROPIONATE--COA LIGASE [ADP-FORMING]"/>
    <property type="match status" value="1"/>
</dbReference>
<feature type="non-terminal residue" evidence="5">
    <location>
        <position position="1"/>
    </location>
</feature>
<dbReference type="PATRIC" id="fig|1619036.3.peg.134"/>
<keyword evidence="3" id="KW-0067">ATP-binding</keyword>
<organism evidence="5 6">
    <name type="scientific">Candidatus Magasanikbacteria bacterium GW2011_GWA2_37_8</name>
    <dbReference type="NCBI Taxonomy" id="1619036"/>
    <lineage>
        <taxon>Bacteria</taxon>
        <taxon>Candidatus Magasanikiibacteriota</taxon>
    </lineage>
</organism>
<comment type="similarity">
    <text evidence="4">In the N-terminal section; belongs to the acetate CoA ligase alpha subunit family.</text>
</comment>
<name>A0A0G0KKD8_9BACT</name>
<dbReference type="SUPFAM" id="SSF52210">
    <property type="entry name" value="Succinyl-CoA synthetase domains"/>
    <property type="match status" value="1"/>
</dbReference>
<dbReference type="STRING" id="1619036.US58_C0005G0001"/>
<reference evidence="5 6" key="1">
    <citation type="journal article" date="2015" name="Nature">
        <title>rRNA introns, odd ribosomes, and small enigmatic genomes across a large radiation of phyla.</title>
        <authorList>
            <person name="Brown C.T."/>
            <person name="Hug L.A."/>
            <person name="Thomas B.C."/>
            <person name="Sharon I."/>
            <person name="Castelle C.J."/>
            <person name="Singh A."/>
            <person name="Wilkins M.J."/>
            <person name="Williams K.H."/>
            <person name="Banfield J.F."/>
        </authorList>
    </citation>
    <scope>NUCLEOTIDE SEQUENCE [LARGE SCALE GENOMIC DNA]</scope>
</reference>
<comment type="caution">
    <text evidence="5">The sequence shown here is derived from an EMBL/GenBank/DDBJ whole genome shotgun (WGS) entry which is preliminary data.</text>
</comment>
<keyword evidence="1" id="KW-0436">Ligase</keyword>
<dbReference type="Gene3D" id="3.30.1490.20">
    <property type="entry name" value="ATP-grasp fold, A domain"/>
    <property type="match status" value="1"/>
</dbReference>
<sequence>LADKQVDSVLVILTPQTMTEIETTAKAIINCKKKTKKPIVVNFMGGRLVTEAVRTMRSDQISTLQFPEQAARSFAMLTKFAGQQKQKSTKFNFTDINKKAVTKIFTDAQNRGQKALPEALALPVLAAYKFPLPKYYIVQNETEAEAAVKKINGRVALKIVSPDILHKSDIGGIALNVEPHEVKQKFHTLIKTVHKNAPTADLKGILVMEMLHVPSSAEFILGASKDPGLGAAVMVGLGGIFVEIFKDVSFGLLPLTKENAAQMVADLKANEIICGARGQKHLDGKSLVESIGRLAQLLTDFPQIKEIDINPLVILQEGQGVKALDARIILE</sequence>
<dbReference type="SUPFAM" id="SSF56059">
    <property type="entry name" value="Glutathione synthetase ATP-binding domain-like"/>
    <property type="match status" value="1"/>
</dbReference>
<keyword evidence="2" id="KW-0547">Nucleotide-binding</keyword>
<dbReference type="GO" id="GO:0005524">
    <property type="term" value="F:ATP binding"/>
    <property type="evidence" value="ECO:0007669"/>
    <property type="project" value="UniProtKB-KW"/>
</dbReference>
<dbReference type="EMBL" id="LBTN01000005">
    <property type="protein sequence ID" value="KKQ41076.1"/>
    <property type="molecule type" value="Genomic_DNA"/>
</dbReference>
<accession>A0A0G0KKD8</accession>
<evidence type="ECO:0000313" key="5">
    <source>
        <dbReference type="EMBL" id="KKQ41076.1"/>
    </source>
</evidence>